<dbReference type="GO" id="GO:0032040">
    <property type="term" value="C:small-subunit processome"/>
    <property type="evidence" value="ECO:0007669"/>
    <property type="project" value="TreeGrafter"/>
</dbReference>
<evidence type="ECO:0000313" key="1">
    <source>
        <dbReference type="EMBL" id="JAE22035.1"/>
    </source>
</evidence>
<dbReference type="EMBL" id="GBRH01175861">
    <property type="protein sequence ID" value="JAE22035.1"/>
    <property type="molecule type" value="Transcribed_RNA"/>
</dbReference>
<name>A0A0A9GAD1_ARUDO</name>
<dbReference type="PANTHER" id="PTHR17695:SF11">
    <property type="entry name" value="SMALL SUBUNIT PROCESSOME COMPONENT 20 HOMOLOG"/>
    <property type="match status" value="1"/>
</dbReference>
<organism evidence="1">
    <name type="scientific">Arundo donax</name>
    <name type="common">Giant reed</name>
    <name type="synonym">Donax arundinaceus</name>
    <dbReference type="NCBI Taxonomy" id="35708"/>
    <lineage>
        <taxon>Eukaryota</taxon>
        <taxon>Viridiplantae</taxon>
        <taxon>Streptophyta</taxon>
        <taxon>Embryophyta</taxon>
        <taxon>Tracheophyta</taxon>
        <taxon>Spermatophyta</taxon>
        <taxon>Magnoliopsida</taxon>
        <taxon>Liliopsida</taxon>
        <taxon>Poales</taxon>
        <taxon>Poaceae</taxon>
        <taxon>PACMAD clade</taxon>
        <taxon>Arundinoideae</taxon>
        <taxon>Arundineae</taxon>
        <taxon>Arundo</taxon>
    </lineage>
</organism>
<proteinExistence type="predicted"/>
<sequence>MMERLFVHFPELYFEQNMEEIRIVVCKLLIHPHSMPRNTSSSLVASYFATVEKRKHEKLDVTSCLLVQPSRLFIIAVSFLKQLRMELSDTTANNLIVQNLAYSICNLHMLVRRSTSSHRFWSGVSSSDHGAFLEGFELLGSTKAKNTFLLSTST</sequence>
<dbReference type="PANTHER" id="PTHR17695">
    <property type="entry name" value="SMALL SUBUNIT PROCESSOME COMPONENT 20 HOMOLOG"/>
    <property type="match status" value="1"/>
</dbReference>
<dbReference type="InterPro" id="IPR052575">
    <property type="entry name" value="SSU_processome_comp_20"/>
</dbReference>
<dbReference type="AlphaFoldDB" id="A0A0A9GAD1"/>
<reference evidence="1" key="2">
    <citation type="journal article" date="2015" name="Data Brief">
        <title>Shoot transcriptome of the giant reed, Arundo donax.</title>
        <authorList>
            <person name="Barrero R.A."/>
            <person name="Guerrero F.D."/>
            <person name="Moolhuijzen P."/>
            <person name="Goolsby J.A."/>
            <person name="Tidwell J."/>
            <person name="Bellgard S.E."/>
            <person name="Bellgard M.I."/>
        </authorList>
    </citation>
    <scope>NUCLEOTIDE SEQUENCE</scope>
    <source>
        <tissue evidence="1">Shoot tissue taken approximately 20 cm above the soil surface</tissue>
    </source>
</reference>
<protein>
    <submittedName>
        <fullName evidence="1">Uncharacterized protein</fullName>
    </submittedName>
</protein>
<dbReference type="GO" id="GO:0030686">
    <property type="term" value="C:90S preribosome"/>
    <property type="evidence" value="ECO:0007669"/>
    <property type="project" value="TreeGrafter"/>
</dbReference>
<accession>A0A0A9GAD1</accession>
<reference evidence="1" key="1">
    <citation type="submission" date="2014-09" db="EMBL/GenBank/DDBJ databases">
        <authorList>
            <person name="Magalhaes I.L.F."/>
            <person name="Oliveira U."/>
            <person name="Santos F.R."/>
            <person name="Vidigal T.H.D.A."/>
            <person name="Brescovit A.D."/>
            <person name="Santos A.J."/>
        </authorList>
    </citation>
    <scope>NUCLEOTIDE SEQUENCE</scope>
    <source>
        <tissue evidence="1">Shoot tissue taken approximately 20 cm above the soil surface</tissue>
    </source>
</reference>